<dbReference type="EMBL" id="KN840527">
    <property type="protein sequence ID" value="KIP06041.1"/>
    <property type="molecule type" value="Genomic_DNA"/>
</dbReference>
<dbReference type="HOGENOM" id="CLU_2184916_0_0_1"/>
<evidence type="ECO:0000256" key="1">
    <source>
        <dbReference type="SAM" id="Coils"/>
    </source>
</evidence>
<keyword evidence="1" id="KW-0175">Coiled coil</keyword>
<organism evidence="3 4">
    <name type="scientific">Phlebiopsis gigantea (strain 11061_1 CR5-6)</name>
    <name type="common">White-rot fungus</name>
    <name type="synonym">Peniophora gigantea</name>
    <dbReference type="NCBI Taxonomy" id="745531"/>
    <lineage>
        <taxon>Eukaryota</taxon>
        <taxon>Fungi</taxon>
        <taxon>Dikarya</taxon>
        <taxon>Basidiomycota</taxon>
        <taxon>Agaricomycotina</taxon>
        <taxon>Agaricomycetes</taxon>
        <taxon>Polyporales</taxon>
        <taxon>Phanerochaetaceae</taxon>
        <taxon>Phlebiopsis</taxon>
    </lineage>
</organism>
<evidence type="ECO:0000313" key="4">
    <source>
        <dbReference type="Proteomes" id="UP000053257"/>
    </source>
</evidence>
<feature type="coiled-coil region" evidence="1">
    <location>
        <begin position="30"/>
        <end position="64"/>
    </location>
</feature>
<feature type="region of interest" description="Disordered" evidence="2">
    <location>
        <begin position="88"/>
        <end position="109"/>
    </location>
</feature>
<evidence type="ECO:0000256" key="2">
    <source>
        <dbReference type="SAM" id="MobiDB-lite"/>
    </source>
</evidence>
<dbReference type="AlphaFoldDB" id="A0A0C3RWN5"/>
<sequence length="109" mass="12831">MELDIQELCREKVLAEEAGARAQEDHDRRERDLRERLQDVRRALEIAKRNLEDAQYKVVGLTDDLNKSRKSELKYRKKYYALKQEVAAVKKNSRSGRHPPDEDEPLIVV</sequence>
<proteinExistence type="predicted"/>
<evidence type="ECO:0000313" key="3">
    <source>
        <dbReference type="EMBL" id="KIP06041.1"/>
    </source>
</evidence>
<gene>
    <name evidence="3" type="ORF">PHLGIDRAFT_477661</name>
</gene>
<name>A0A0C3RWN5_PHLG1</name>
<keyword evidence="4" id="KW-1185">Reference proteome</keyword>
<reference evidence="3 4" key="1">
    <citation type="journal article" date="2014" name="PLoS Genet.">
        <title>Analysis of the Phlebiopsis gigantea genome, transcriptome and secretome provides insight into its pioneer colonization strategies of wood.</title>
        <authorList>
            <person name="Hori C."/>
            <person name="Ishida T."/>
            <person name="Igarashi K."/>
            <person name="Samejima M."/>
            <person name="Suzuki H."/>
            <person name="Master E."/>
            <person name="Ferreira P."/>
            <person name="Ruiz-Duenas F.J."/>
            <person name="Held B."/>
            <person name="Canessa P."/>
            <person name="Larrondo L.F."/>
            <person name="Schmoll M."/>
            <person name="Druzhinina I.S."/>
            <person name="Kubicek C.P."/>
            <person name="Gaskell J.A."/>
            <person name="Kersten P."/>
            <person name="St John F."/>
            <person name="Glasner J."/>
            <person name="Sabat G."/>
            <person name="Splinter BonDurant S."/>
            <person name="Syed K."/>
            <person name="Yadav J."/>
            <person name="Mgbeahuruike A.C."/>
            <person name="Kovalchuk A."/>
            <person name="Asiegbu F.O."/>
            <person name="Lackner G."/>
            <person name="Hoffmeister D."/>
            <person name="Rencoret J."/>
            <person name="Gutierrez A."/>
            <person name="Sun H."/>
            <person name="Lindquist E."/>
            <person name="Barry K."/>
            <person name="Riley R."/>
            <person name="Grigoriev I.V."/>
            <person name="Henrissat B."/>
            <person name="Kues U."/>
            <person name="Berka R.M."/>
            <person name="Martinez A.T."/>
            <person name="Covert S.F."/>
            <person name="Blanchette R.A."/>
            <person name="Cullen D."/>
        </authorList>
    </citation>
    <scope>NUCLEOTIDE SEQUENCE [LARGE SCALE GENOMIC DNA]</scope>
    <source>
        <strain evidence="3 4">11061_1 CR5-6</strain>
    </source>
</reference>
<protein>
    <submittedName>
        <fullName evidence="3">Uncharacterized protein</fullName>
    </submittedName>
</protein>
<dbReference type="Proteomes" id="UP000053257">
    <property type="component" value="Unassembled WGS sequence"/>
</dbReference>
<accession>A0A0C3RWN5</accession>